<dbReference type="Pfam" id="PF10336">
    <property type="entry name" value="DUF2420"/>
    <property type="match status" value="1"/>
</dbReference>
<feature type="region of interest" description="Disordered" evidence="1">
    <location>
        <begin position="105"/>
        <end position="158"/>
    </location>
</feature>
<name>A0A5C3P3Z6_9APHY</name>
<dbReference type="STRING" id="1314778.A0A5C3P3Z6"/>
<evidence type="ECO:0000313" key="2">
    <source>
        <dbReference type="EMBL" id="TFK83942.1"/>
    </source>
</evidence>
<feature type="compositionally biased region" description="Acidic residues" evidence="1">
    <location>
        <begin position="736"/>
        <end position="749"/>
    </location>
</feature>
<feature type="compositionally biased region" description="Low complexity" evidence="1">
    <location>
        <begin position="716"/>
        <end position="728"/>
    </location>
</feature>
<feature type="compositionally biased region" description="Basic and acidic residues" evidence="1">
    <location>
        <begin position="487"/>
        <end position="499"/>
    </location>
</feature>
<feature type="compositionally biased region" description="Acidic residues" evidence="1">
    <location>
        <begin position="580"/>
        <end position="597"/>
    </location>
</feature>
<dbReference type="Proteomes" id="UP000308197">
    <property type="component" value="Unassembled WGS sequence"/>
</dbReference>
<feature type="region of interest" description="Disordered" evidence="1">
    <location>
        <begin position="560"/>
        <end position="600"/>
    </location>
</feature>
<feature type="compositionally biased region" description="Basic and acidic residues" evidence="1">
    <location>
        <begin position="105"/>
        <end position="115"/>
    </location>
</feature>
<protein>
    <submittedName>
        <fullName evidence="2">Uncharacterized protein</fullName>
    </submittedName>
</protein>
<feature type="compositionally biased region" description="Acidic residues" evidence="1">
    <location>
        <begin position="784"/>
        <end position="797"/>
    </location>
</feature>
<gene>
    <name evidence="2" type="ORF">K466DRAFT_665488</name>
</gene>
<reference evidence="2 3" key="1">
    <citation type="journal article" date="2019" name="Nat. Ecol. Evol.">
        <title>Megaphylogeny resolves global patterns of mushroom evolution.</title>
        <authorList>
            <person name="Varga T."/>
            <person name="Krizsan K."/>
            <person name="Foldi C."/>
            <person name="Dima B."/>
            <person name="Sanchez-Garcia M."/>
            <person name="Sanchez-Ramirez S."/>
            <person name="Szollosi G.J."/>
            <person name="Szarkandi J.G."/>
            <person name="Papp V."/>
            <person name="Albert L."/>
            <person name="Andreopoulos W."/>
            <person name="Angelini C."/>
            <person name="Antonin V."/>
            <person name="Barry K.W."/>
            <person name="Bougher N.L."/>
            <person name="Buchanan P."/>
            <person name="Buyck B."/>
            <person name="Bense V."/>
            <person name="Catcheside P."/>
            <person name="Chovatia M."/>
            <person name="Cooper J."/>
            <person name="Damon W."/>
            <person name="Desjardin D."/>
            <person name="Finy P."/>
            <person name="Geml J."/>
            <person name="Haridas S."/>
            <person name="Hughes K."/>
            <person name="Justo A."/>
            <person name="Karasinski D."/>
            <person name="Kautmanova I."/>
            <person name="Kiss B."/>
            <person name="Kocsube S."/>
            <person name="Kotiranta H."/>
            <person name="LaButti K.M."/>
            <person name="Lechner B.E."/>
            <person name="Liimatainen K."/>
            <person name="Lipzen A."/>
            <person name="Lukacs Z."/>
            <person name="Mihaltcheva S."/>
            <person name="Morgado L.N."/>
            <person name="Niskanen T."/>
            <person name="Noordeloos M.E."/>
            <person name="Ohm R.A."/>
            <person name="Ortiz-Santana B."/>
            <person name="Ovrebo C."/>
            <person name="Racz N."/>
            <person name="Riley R."/>
            <person name="Savchenko A."/>
            <person name="Shiryaev A."/>
            <person name="Soop K."/>
            <person name="Spirin V."/>
            <person name="Szebenyi C."/>
            <person name="Tomsovsky M."/>
            <person name="Tulloss R.E."/>
            <person name="Uehling J."/>
            <person name="Grigoriev I.V."/>
            <person name="Vagvolgyi C."/>
            <person name="Papp T."/>
            <person name="Martin F.M."/>
            <person name="Miettinen O."/>
            <person name="Hibbett D.S."/>
            <person name="Nagy L.G."/>
        </authorList>
    </citation>
    <scope>NUCLEOTIDE SEQUENCE [LARGE SCALE GENOMIC DNA]</scope>
    <source>
        <strain evidence="2 3">HHB13444</strain>
    </source>
</reference>
<feature type="region of interest" description="Disordered" evidence="1">
    <location>
        <begin position="659"/>
        <end position="809"/>
    </location>
</feature>
<dbReference type="InterPro" id="IPR018822">
    <property type="entry name" value="UPF0646"/>
</dbReference>
<feature type="region of interest" description="Disordered" evidence="1">
    <location>
        <begin position="483"/>
        <end position="511"/>
    </location>
</feature>
<feature type="compositionally biased region" description="Polar residues" evidence="1">
    <location>
        <begin position="500"/>
        <end position="511"/>
    </location>
</feature>
<evidence type="ECO:0000313" key="3">
    <source>
        <dbReference type="Proteomes" id="UP000308197"/>
    </source>
</evidence>
<organism evidence="2 3">
    <name type="scientific">Polyporus arcularius HHB13444</name>
    <dbReference type="NCBI Taxonomy" id="1314778"/>
    <lineage>
        <taxon>Eukaryota</taxon>
        <taxon>Fungi</taxon>
        <taxon>Dikarya</taxon>
        <taxon>Basidiomycota</taxon>
        <taxon>Agaricomycotina</taxon>
        <taxon>Agaricomycetes</taxon>
        <taxon>Polyporales</taxon>
        <taxon>Polyporaceae</taxon>
        <taxon>Polyporus</taxon>
    </lineage>
</organism>
<dbReference type="InParanoid" id="A0A5C3P3Z6"/>
<dbReference type="AlphaFoldDB" id="A0A5C3P3Z6"/>
<feature type="compositionally biased region" description="Polar residues" evidence="1">
    <location>
        <begin position="757"/>
        <end position="776"/>
    </location>
</feature>
<feature type="compositionally biased region" description="Polar residues" evidence="1">
    <location>
        <begin position="688"/>
        <end position="697"/>
    </location>
</feature>
<dbReference type="EMBL" id="ML211353">
    <property type="protein sequence ID" value="TFK83942.1"/>
    <property type="molecule type" value="Genomic_DNA"/>
</dbReference>
<evidence type="ECO:0000256" key="1">
    <source>
        <dbReference type="SAM" id="MobiDB-lite"/>
    </source>
</evidence>
<keyword evidence="3" id="KW-1185">Reference proteome</keyword>
<accession>A0A5C3P3Z6</accession>
<proteinExistence type="predicted"/>
<sequence>MTTTMSETFDAQMSDAGDIDISMYSTMATTDSWLSVEASMGDDTFSSGAATFEYTHDGIEIEMGDDDEAITEYEMADGDGYDEELQDVEVYDISQAASPLMVEDHGDQHHEDTDPMHIPSDDPLPVAEPPPPSVEPAVAASSTYDLGERSQLSSPTTVPIVVIHDSDTAQQGRSGETTAIAAVPETHLVDGLPAPAVDDLPVSQPSWMIPPDLPAVPALLSSEAPELATVESEPDPHHEPASSYQNYEAHEAGGTTDTAGHQESVAGFEDVDVAATNESGDPHEISEGVYIDPPPPVLLSLPPSAEFGECSLFNLPTSSVPQSPSSSSTPASDEGLHLLMHDRPTLYYEPLSVVFAALREEQCIQNMPGFAEAELVLDAFDLQLCISEDNVYTHEVTLHELNVIHDGSDLNGPLRLRLKVFTPRFVARYTTLRDQIARLSVTDGDDSHVDPAAAQFSHEKADAPHDTEQQVVSIKYPEEIVPAETSKQLDDPHTDRTVDEFSSGTSPQAISLALPNSSEDAVQEQAEAEVAAQLADEVAGAEHDADGDVDNLGEVAQEGVTAEALDPTRDQAGEAIPDGENGDDADEYQESEETLDADDVHEGTLEEGGDYVEHAVYPDDEDEFGEDLSDELGGEAADQAYPHIGATDDTIRYAQDAEETRGYPDDTYTAVVDPAHSEDTGLNDEASTDATAHSNSLEAPGGVEDSLPPNSAPRSNDATATNLTLDAAFQDHATATDEDELDDNWDDPDLSPVKPASTEQSDALSRKSSTTTLASRTSKRAYEEVELDDFDDDDESAPDSPDAKRARVE</sequence>